<comment type="similarity">
    <text evidence="4">Belongs to the copine family.</text>
</comment>
<dbReference type="CDD" id="cd04047">
    <property type="entry name" value="C2B_Copine"/>
    <property type="match status" value="1"/>
</dbReference>
<evidence type="ECO:0000259" key="12">
    <source>
        <dbReference type="PROSITE" id="PS50004"/>
    </source>
</evidence>
<gene>
    <name evidence="13" type="primary">Cpne8_1</name>
    <name evidence="13" type="ORF">FJT64_002393</name>
</gene>
<dbReference type="SUPFAM" id="SSF49562">
    <property type="entry name" value="C2 domain (Calcium/lipid-binding domain, CaLB)"/>
    <property type="match status" value="2"/>
</dbReference>
<protein>
    <submittedName>
        <fullName evidence="13">Copine-8</fullName>
    </submittedName>
</protein>
<dbReference type="Pfam" id="PF00168">
    <property type="entry name" value="C2"/>
    <property type="match status" value="2"/>
</dbReference>
<evidence type="ECO:0000256" key="6">
    <source>
        <dbReference type="ARBA" id="ARBA00022490"/>
    </source>
</evidence>
<dbReference type="SMART" id="SM00327">
    <property type="entry name" value="VWA"/>
    <property type="match status" value="1"/>
</dbReference>
<keyword evidence="11" id="KW-0539">Nucleus</keyword>
<dbReference type="GO" id="GO:0005737">
    <property type="term" value="C:cytoplasm"/>
    <property type="evidence" value="ECO:0007669"/>
    <property type="project" value="UniProtKB-SubCell"/>
</dbReference>
<dbReference type="InterPro" id="IPR010734">
    <property type="entry name" value="Copine_C"/>
</dbReference>
<dbReference type="OrthoDB" id="5855668at2759"/>
<dbReference type="InterPro" id="IPR002035">
    <property type="entry name" value="VWF_A"/>
</dbReference>
<name>A0A6A4WIN4_AMPAM</name>
<keyword evidence="7" id="KW-0479">Metal-binding</keyword>
<dbReference type="GO" id="GO:0046872">
    <property type="term" value="F:metal ion binding"/>
    <property type="evidence" value="ECO:0007669"/>
    <property type="project" value="UniProtKB-KW"/>
</dbReference>
<dbReference type="AlphaFoldDB" id="A0A6A4WIN4"/>
<keyword evidence="6" id="KW-0963">Cytoplasm</keyword>
<dbReference type="InterPro" id="IPR036465">
    <property type="entry name" value="vWFA_dom_sf"/>
</dbReference>
<reference evidence="13 14" key="1">
    <citation type="submission" date="2019-07" db="EMBL/GenBank/DDBJ databases">
        <title>Draft genome assembly of a fouling barnacle, Amphibalanus amphitrite (Darwin, 1854): The first reference genome for Thecostraca.</title>
        <authorList>
            <person name="Kim W."/>
        </authorList>
    </citation>
    <scope>NUCLEOTIDE SEQUENCE [LARGE SCALE GENOMIC DNA]</scope>
    <source>
        <strain evidence="13">SNU_AA5</strain>
        <tissue evidence="13">Soma without cirri and trophi</tissue>
    </source>
</reference>
<evidence type="ECO:0000256" key="11">
    <source>
        <dbReference type="ARBA" id="ARBA00023242"/>
    </source>
</evidence>
<dbReference type="CDD" id="cd04048">
    <property type="entry name" value="C2A_Copine"/>
    <property type="match status" value="1"/>
</dbReference>
<evidence type="ECO:0000256" key="3">
    <source>
        <dbReference type="ARBA" id="ARBA00004496"/>
    </source>
</evidence>
<feature type="domain" description="C2" evidence="12">
    <location>
        <begin position="133"/>
        <end position="257"/>
    </location>
</feature>
<dbReference type="FunFam" id="2.60.40.150:FF:000042">
    <property type="entry name" value="Copine 3"/>
    <property type="match status" value="1"/>
</dbReference>
<dbReference type="InterPro" id="IPR035892">
    <property type="entry name" value="C2_domain_sf"/>
</dbReference>
<evidence type="ECO:0000256" key="1">
    <source>
        <dbReference type="ARBA" id="ARBA00004123"/>
    </source>
</evidence>
<dbReference type="GO" id="GO:0005634">
    <property type="term" value="C:nucleus"/>
    <property type="evidence" value="ECO:0007669"/>
    <property type="project" value="UniProtKB-SubCell"/>
</dbReference>
<dbReference type="PANTHER" id="PTHR10857">
    <property type="entry name" value="COPINE"/>
    <property type="match status" value="1"/>
</dbReference>
<dbReference type="GO" id="GO:0005886">
    <property type="term" value="C:plasma membrane"/>
    <property type="evidence" value="ECO:0007669"/>
    <property type="project" value="UniProtKB-SubCell"/>
</dbReference>
<dbReference type="InterPro" id="IPR000008">
    <property type="entry name" value="C2_dom"/>
</dbReference>
<evidence type="ECO:0000256" key="9">
    <source>
        <dbReference type="ARBA" id="ARBA00022837"/>
    </source>
</evidence>
<dbReference type="SMART" id="SM00239">
    <property type="entry name" value="C2"/>
    <property type="match status" value="2"/>
</dbReference>
<keyword evidence="5" id="KW-1003">Cell membrane</keyword>
<evidence type="ECO:0000313" key="14">
    <source>
        <dbReference type="Proteomes" id="UP000440578"/>
    </source>
</evidence>
<evidence type="ECO:0000256" key="7">
    <source>
        <dbReference type="ARBA" id="ARBA00022723"/>
    </source>
</evidence>
<comment type="caution">
    <text evidence="13">The sequence shown here is derived from an EMBL/GenBank/DDBJ whole genome shotgun (WGS) entry which is preliminary data.</text>
</comment>
<dbReference type="GO" id="GO:0071277">
    <property type="term" value="P:cellular response to calcium ion"/>
    <property type="evidence" value="ECO:0007669"/>
    <property type="project" value="UniProtKB-ARBA"/>
</dbReference>
<dbReference type="Gene3D" id="2.60.40.150">
    <property type="entry name" value="C2 domain"/>
    <property type="match status" value="2"/>
</dbReference>
<evidence type="ECO:0000256" key="8">
    <source>
        <dbReference type="ARBA" id="ARBA00022737"/>
    </source>
</evidence>
<dbReference type="GO" id="GO:0032991">
    <property type="term" value="C:protein-containing complex"/>
    <property type="evidence" value="ECO:0007669"/>
    <property type="project" value="UniProtKB-ARBA"/>
</dbReference>
<evidence type="ECO:0000256" key="2">
    <source>
        <dbReference type="ARBA" id="ARBA00004236"/>
    </source>
</evidence>
<dbReference type="InterPro" id="IPR037768">
    <property type="entry name" value="C2B_Copine"/>
</dbReference>
<dbReference type="Proteomes" id="UP000440578">
    <property type="component" value="Unassembled WGS sequence"/>
</dbReference>
<dbReference type="EMBL" id="VIIS01000647">
    <property type="protein sequence ID" value="KAF0306645.1"/>
    <property type="molecule type" value="Genomic_DNA"/>
</dbReference>
<keyword evidence="9" id="KW-0106">Calcium</keyword>
<evidence type="ECO:0000256" key="10">
    <source>
        <dbReference type="ARBA" id="ARBA00023136"/>
    </source>
</evidence>
<dbReference type="InterPro" id="IPR045052">
    <property type="entry name" value="Copine"/>
</dbReference>
<keyword evidence="8" id="KW-0677">Repeat</keyword>
<feature type="domain" description="C2" evidence="12">
    <location>
        <begin position="1"/>
        <end position="130"/>
    </location>
</feature>
<evidence type="ECO:0000256" key="5">
    <source>
        <dbReference type="ARBA" id="ARBA00022475"/>
    </source>
</evidence>
<dbReference type="GO" id="GO:0005544">
    <property type="term" value="F:calcium-dependent phospholipid binding"/>
    <property type="evidence" value="ECO:0007669"/>
    <property type="project" value="InterPro"/>
</dbReference>
<dbReference type="PANTHER" id="PTHR10857:SF106">
    <property type="entry name" value="C2 DOMAIN-CONTAINING PROTEIN"/>
    <property type="match status" value="1"/>
</dbReference>
<proteinExistence type="inferred from homology"/>
<evidence type="ECO:0000256" key="4">
    <source>
        <dbReference type="ARBA" id="ARBA00009048"/>
    </source>
</evidence>
<keyword evidence="14" id="KW-1185">Reference proteome</keyword>
<sequence>MFSGNQQPFQPGTAAVPQTQIELSVACSGLSDRDLSSKSDPCCVLYICEGAAGAFVELGRTEVVKNSLNPVFATKFQINYKFEEKQLLRFAVLDWDVSVASVSRQDALDELQCSVGEVVASLGGKFQRRLSGGRGLLLVTAEEVSACRQVLTLSLSARNLDKKDTFGKSDPFLELSRVNADGSTTLTHRTEVIKNSLSADWRPVTVPLGSLCAGDLRRPVLLRCFDWDNDGTHDEIGSVTVPVERLLEPGCQLKLVNEKKRAKKKKYTDSGTLLVNSARIAQQVTFLDYIQSGTQLHFTVAVDFTASNGYPTDPRSLHYRDPRGGDNQYMTAIRAVGSIIQDYDTDKQFPCLGFGGRVPPDGRVSHEFFLNGHPSSPYCQGVDGILQAYYHSLNTVQLYGPTNFAPVIRHVSRIAASSPPGRDYYVLLIITDGIITDRLDTVAALVDASALPLSIIIVGVGSEDFSAMEYLDCDGGRLRDAAGRSAARDVVQFVELLPLLGRYGLGPETQAGLARAVLAELPRQLVEFMQSHGVTPTTPAPPAAQPVQ</sequence>
<dbReference type="SUPFAM" id="SSF53300">
    <property type="entry name" value="vWA-like"/>
    <property type="match status" value="1"/>
</dbReference>
<evidence type="ECO:0000313" key="13">
    <source>
        <dbReference type="EMBL" id="KAF0306645.1"/>
    </source>
</evidence>
<organism evidence="13 14">
    <name type="scientific">Amphibalanus amphitrite</name>
    <name type="common">Striped barnacle</name>
    <name type="synonym">Balanus amphitrite</name>
    <dbReference type="NCBI Taxonomy" id="1232801"/>
    <lineage>
        <taxon>Eukaryota</taxon>
        <taxon>Metazoa</taxon>
        <taxon>Ecdysozoa</taxon>
        <taxon>Arthropoda</taxon>
        <taxon>Crustacea</taxon>
        <taxon>Multicrustacea</taxon>
        <taxon>Cirripedia</taxon>
        <taxon>Thoracica</taxon>
        <taxon>Thoracicalcarea</taxon>
        <taxon>Balanomorpha</taxon>
        <taxon>Balanoidea</taxon>
        <taxon>Balanidae</taxon>
        <taxon>Amphibalaninae</taxon>
        <taxon>Amphibalanus</taxon>
    </lineage>
</organism>
<accession>A0A6A4WIN4</accession>
<dbReference type="PROSITE" id="PS50004">
    <property type="entry name" value="C2"/>
    <property type="match status" value="2"/>
</dbReference>
<keyword evidence="10" id="KW-0472">Membrane</keyword>
<comment type="subcellular location">
    <subcellularLocation>
        <location evidence="2">Cell membrane</location>
    </subcellularLocation>
    <subcellularLocation>
        <location evidence="3">Cytoplasm</location>
    </subcellularLocation>
    <subcellularLocation>
        <location evidence="1">Nucleus</location>
    </subcellularLocation>
</comment>
<dbReference type="Pfam" id="PF07002">
    <property type="entry name" value="Copine"/>
    <property type="match status" value="1"/>
</dbReference>